<dbReference type="AlphaFoldDB" id="A0A540M9J5"/>
<dbReference type="STRING" id="106549.A0A540M9J5"/>
<dbReference type="PANTHER" id="PTHR35999">
    <property type="entry name" value="MITOCHONDRIAL IMPORT RECEPTOR SUBUNIT TOM6 HOMOLOG"/>
    <property type="match status" value="1"/>
</dbReference>
<gene>
    <name evidence="2" type="ORF">C1H46_018963</name>
</gene>
<name>A0A540M9J5_MALBA</name>
<evidence type="ECO:0000256" key="1">
    <source>
        <dbReference type="SAM" id="MobiDB-lite"/>
    </source>
</evidence>
<accession>A0A540M9J5</accession>
<dbReference type="PANTHER" id="PTHR35999:SF1">
    <property type="entry name" value="MITOCHONDRIAL IMPORT RECEPTOR SUBUNIT TOM6 HOMOLOG"/>
    <property type="match status" value="1"/>
</dbReference>
<evidence type="ECO:0000313" key="3">
    <source>
        <dbReference type="Proteomes" id="UP000315295"/>
    </source>
</evidence>
<feature type="region of interest" description="Disordered" evidence="1">
    <location>
        <begin position="1"/>
        <end position="23"/>
    </location>
</feature>
<sequence>MATPFIGTPATSKKVAPSTEQQQQQKAKAWIRRILPYSSHIYLYGRGSIATAGFPIPDTTFRNDRSRRPRTRPDKAEALKQLRSHVAMFRAWVVAIRATPYVLHLLSEEKDKLKLEF</sequence>
<evidence type="ECO:0000313" key="2">
    <source>
        <dbReference type="EMBL" id="TQD95405.1"/>
    </source>
</evidence>
<keyword evidence="3" id="KW-1185">Reference proteome</keyword>
<dbReference type="Proteomes" id="UP000315295">
    <property type="component" value="Unassembled WGS sequence"/>
</dbReference>
<comment type="caution">
    <text evidence="2">The sequence shown here is derived from an EMBL/GenBank/DDBJ whole genome shotgun (WGS) entry which is preliminary data.</text>
</comment>
<dbReference type="InterPro" id="IPR034554">
    <property type="entry name" value="TOM6_plants"/>
</dbReference>
<reference evidence="2 3" key="1">
    <citation type="journal article" date="2019" name="G3 (Bethesda)">
        <title>Sequencing of a Wild Apple (Malus baccata) Genome Unravels the Differences Between Cultivated and Wild Apple Species Regarding Disease Resistance and Cold Tolerance.</title>
        <authorList>
            <person name="Chen X."/>
        </authorList>
    </citation>
    <scope>NUCLEOTIDE SEQUENCE [LARGE SCALE GENOMIC DNA]</scope>
    <source>
        <strain evidence="3">cv. Shandingzi</strain>
        <tissue evidence="2">Leaves</tissue>
    </source>
</reference>
<dbReference type="GO" id="GO:0005742">
    <property type="term" value="C:mitochondrial outer membrane translocase complex"/>
    <property type="evidence" value="ECO:0007669"/>
    <property type="project" value="InterPro"/>
</dbReference>
<dbReference type="EMBL" id="VIEB01000315">
    <property type="protein sequence ID" value="TQD95405.1"/>
    <property type="molecule type" value="Genomic_DNA"/>
</dbReference>
<organism evidence="2 3">
    <name type="scientific">Malus baccata</name>
    <name type="common">Siberian crab apple</name>
    <name type="synonym">Pyrus baccata</name>
    <dbReference type="NCBI Taxonomy" id="106549"/>
    <lineage>
        <taxon>Eukaryota</taxon>
        <taxon>Viridiplantae</taxon>
        <taxon>Streptophyta</taxon>
        <taxon>Embryophyta</taxon>
        <taxon>Tracheophyta</taxon>
        <taxon>Spermatophyta</taxon>
        <taxon>Magnoliopsida</taxon>
        <taxon>eudicotyledons</taxon>
        <taxon>Gunneridae</taxon>
        <taxon>Pentapetalae</taxon>
        <taxon>rosids</taxon>
        <taxon>fabids</taxon>
        <taxon>Rosales</taxon>
        <taxon>Rosaceae</taxon>
        <taxon>Amygdaloideae</taxon>
        <taxon>Maleae</taxon>
        <taxon>Malus</taxon>
    </lineage>
</organism>
<protein>
    <submittedName>
        <fullName evidence="2">Uncharacterized protein</fullName>
    </submittedName>
</protein>
<proteinExistence type="predicted"/>